<dbReference type="NCBIfam" id="TIGR01509">
    <property type="entry name" value="HAD-SF-IA-v3"/>
    <property type="match status" value="1"/>
</dbReference>
<organism evidence="1 2">
    <name type="scientific">Zancudomyces culisetae</name>
    <name type="common">Gut fungus</name>
    <name type="synonym">Smittium culisetae</name>
    <dbReference type="NCBI Taxonomy" id="1213189"/>
    <lineage>
        <taxon>Eukaryota</taxon>
        <taxon>Fungi</taxon>
        <taxon>Fungi incertae sedis</taxon>
        <taxon>Zoopagomycota</taxon>
        <taxon>Kickxellomycotina</taxon>
        <taxon>Harpellomycetes</taxon>
        <taxon>Harpellales</taxon>
        <taxon>Legeriomycetaceae</taxon>
        <taxon>Zancudomyces</taxon>
    </lineage>
</organism>
<keyword evidence="2" id="KW-1185">Reference proteome</keyword>
<dbReference type="FunFam" id="3.40.50.1000:FF:000055">
    <property type="entry name" value="Haloacid dehalogenase-like hydrolase family protein"/>
    <property type="match status" value="1"/>
</dbReference>
<dbReference type="InterPro" id="IPR006439">
    <property type="entry name" value="HAD-SF_hydro_IA"/>
</dbReference>
<comment type="caution">
    <text evidence="1">The sequence shown here is derived from an EMBL/GenBank/DDBJ whole genome shotgun (WGS) entry which is preliminary data.</text>
</comment>
<dbReference type="Gene3D" id="3.40.50.1000">
    <property type="entry name" value="HAD superfamily/HAD-like"/>
    <property type="match status" value="1"/>
</dbReference>
<dbReference type="PANTHER" id="PTHR18901:SF38">
    <property type="entry name" value="PSEUDOURIDINE-5'-PHOSPHATASE"/>
    <property type="match status" value="1"/>
</dbReference>
<evidence type="ECO:0000313" key="1">
    <source>
        <dbReference type="EMBL" id="OMH84070.1"/>
    </source>
</evidence>
<dbReference type="EMBL" id="LSSK01000257">
    <property type="protein sequence ID" value="OMH84070.1"/>
    <property type="molecule type" value="Genomic_DNA"/>
</dbReference>
<evidence type="ECO:0000313" key="2">
    <source>
        <dbReference type="Proteomes" id="UP000188320"/>
    </source>
</evidence>
<dbReference type="Pfam" id="PF00702">
    <property type="entry name" value="Hydrolase"/>
    <property type="match status" value="1"/>
</dbReference>
<dbReference type="GO" id="GO:0016791">
    <property type="term" value="F:phosphatase activity"/>
    <property type="evidence" value="ECO:0007669"/>
    <property type="project" value="UniProtKB-ARBA"/>
</dbReference>
<dbReference type="Proteomes" id="UP000188320">
    <property type="component" value="Unassembled WGS sequence"/>
</dbReference>
<protein>
    <submittedName>
        <fullName evidence="1">Putative pseudouridine-5'-phosphatase</fullName>
    </submittedName>
</protein>
<dbReference type="AlphaFoldDB" id="A0A1R1PSX7"/>
<dbReference type="InterPro" id="IPR023214">
    <property type="entry name" value="HAD_sf"/>
</dbReference>
<gene>
    <name evidence="1" type="ORF">AX774_g2416</name>
</gene>
<dbReference type="SUPFAM" id="SSF56784">
    <property type="entry name" value="HAD-like"/>
    <property type="match status" value="1"/>
</dbReference>
<dbReference type="PANTHER" id="PTHR18901">
    <property type="entry name" value="2-DEOXYGLUCOSE-6-PHOSPHATE PHOSPHATASE 2"/>
    <property type="match status" value="1"/>
</dbReference>
<sequence length="161" mass="18357">MMGRSNTDFEIFKEATLMPGAERLIRHLHRNNIPISIATSSYRTFYEVKITNHTELFSLFGENVICGDDPKIKNPKPHPDIFHCSRDLLDSTIKDEECLVFEDAINGVRSGVSAQMKVVWIPDARFIDIDNFPPDNYGAHEVINSLSDFIPEKYGLPPFQD</sequence>
<dbReference type="OrthoDB" id="40579at2759"/>
<proteinExistence type="predicted"/>
<reference evidence="2" key="1">
    <citation type="submission" date="2017-01" db="EMBL/GenBank/DDBJ databases">
        <authorList>
            <person name="Wang Y."/>
            <person name="White M."/>
            <person name="Kvist S."/>
            <person name="Moncalvo J.-M."/>
        </authorList>
    </citation>
    <scope>NUCLEOTIDE SEQUENCE [LARGE SCALE GENOMIC DNA]</scope>
    <source>
        <strain evidence="2">COL-18-3</strain>
    </source>
</reference>
<accession>A0A1R1PSX7</accession>
<dbReference type="InterPro" id="IPR036412">
    <property type="entry name" value="HAD-like_sf"/>
</dbReference>
<name>A0A1R1PSX7_ZANCU</name>